<dbReference type="InterPro" id="IPR045531">
    <property type="entry name" value="DUF6468"/>
</dbReference>
<feature type="region of interest" description="Disordered" evidence="1">
    <location>
        <begin position="106"/>
        <end position="152"/>
    </location>
</feature>
<comment type="caution">
    <text evidence="4">The sequence shown here is derived from an EMBL/GenBank/DDBJ whole genome shotgun (WGS) entry which is preliminary data.</text>
</comment>
<evidence type="ECO:0000256" key="1">
    <source>
        <dbReference type="SAM" id="MobiDB-lite"/>
    </source>
</evidence>
<keyword evidence="2" id="KW-0472">Membrane</keyword>
<reference evidence="4 5" key="1">
    <citation type="journal article" date="2016" name="Int. J. Syst. Evol. Microbiol.">
        <title>Pyruvatibacter mobilis gen. nov., sp. nov., a marine bacterium from the culture broth of Picochlorum sp. 122.</title>
        <authorList>
            <person name="Wang G."/>
            <person name="Tang M."/>
            <person name="Wu H."/>
            <person name="Dai S."/>
            <person name="Li T."/>
            <person name="Chen C."/>
            <person name="He H."/>
            <person name="Fan J."/>
            <person name="Xiang W."/>
            <person name="Li X."/>
        </authorList>
    </citation>
    <scope>NUCLEOTIDE SEQUENCE [LARGE SCALE GENOMIC DNA]</scope>
    <source>
        <strain evidence="4 5">GYP-11</strain>
    </source>
</reference>
<evidence type="ECO:0000256" key="2">
    <source>
        <dbReference type="SAM" id="Phobius"/>
    </source>
</evidence>
<protein>
    <recommendedName>
        <fullName evidence="3">DUF6468 domain-containing protein</fullName>
    </recommendedName>
</protein>
<name>A0A845QCS8_9HYPH</name>
<organism evidence="4 5">
    <name type="scientific">Pyruvatibacter mobilis</name>
    <dbReference type="NCBI Taxonomy" id="1712261"/>
    <lineage>
        <taxon>Bacteria</taxon>
        <taxon>Pseudomonadati</taxon>
        <taxon>Pseudomonadota</taxon>
        <taxon>Alphaproteobacteria</taxon>
        <taxon>Hyphomicrobiales</taxon>
        <taxon>Parvibaculaceae</taxon>
        <taxon>Pyruvatibacter</taxon>
    </lineage>
</organism>
<accession>A0A845QCS8</accession>
<evidence type="ECO:0000313" key="4">
    <source>
        <dbReference type="EMBL" id="NBG96465.1"/>
    </source>
</evidence>
<dbReference type="RefSeq" id="WP_027839881.1">
    <property type="nucleotide sequence ID" value="NZ_BMHN01000001.1"/>
</dbReference>
<keyword evidence="2" id="KW-0812">Transmembrane</keyword>
<feature type="domain" description="DUF6468" evidence="3">
    <location>
        <begin position="35"/>
        <end position="108"/>
    </location>
</feature>
<dbReference type="AlphaFoldDB" id="A0A845QCS8"/>
<dbReference type="GeneID" id="300654171"/>
<gene>
    <name evidence="4" type="ORF">GTQ45_12045</name>
</gene>
<feature type="compositionally biased region" description="Basic and acidic residues" evidence="1">
    <location>
        <begin position="113"/>
        <end position="132"/>
    </location>
</feature>
<evidence type="ECO:0000313" key="5">
    <source>
        <dbReference type="Proteomes" id="UP000470384"/>
    </source>
</evidence>
<dbReference type="EMBL" id="WXYQ01000009">
    <property type="protein sequence ID" value="NBG96465.1"/>
    <property type="molecule type" value="Genomic_DNA"/>
</dbReference>
<keyword evidence="5" id="KW-1185">Reference proteome</keyword>
<dbReference type="Proteomes" id="UP000470384">
    <property type="component" value="Unassembled WGS sequence"/>
</dbReference>
<evidence type="ECO:0000259" key="3">
    <source>
        <dbReference type="Pfam" id="PF20072"/>
    </source>
</evidence>
<feature type="transmembrane region" description="Helical" evidence="2">
    <location>
        <begin position="6"/>
        <end position="27"/>
    </location>
</feature>
<dbReference type="Pfam" id="PF20072">
    <property type="entry name" value="DUF6468"/>
    <property type="match status" value="1"/>
</dbReference>
<dbReference type="OrthoDB" id="7188138at2"/>
<sequence>MSAFSISMMVELVVGVLLVATIAYCFVLDRRLKALRDGEGELRKIIVALDKATTRAQGAVTDLRVSCDGLTRDMDRDLKKARALADELAVMVEAGDHIAERLGSASNAGARKAASDLRGEDGPRADETTRDAGDEDDPLAETGLAAALRQMR</sequence>
<keyword evidence="2" id="KW-1133">Transmembrane helix</keyword>
<proteinExistence type="predicted"/>